<keyword evidence="1" id="KW-1133">Transmembrane helix</keyword>
<evidence type="ECO:0000313" key="2">
    <source>
        <dbReference type="EMBL" id="GAA2917797.1"/>
    </source>
</evidence>
<dbReference type="EMBL" id="BAAAVA010000013">
    <property type="protein sequence ID" value="GAA2917797.1"/>
    <property type="molecule type" value="Genomic_DNA"/>
</dbReference>
<keyword evidence="1" id="KW-0472">Membrane</keyword>
<proteinExistence type="predicted"/>
<reference evidence="2 3" key="1">
    <citation type="journal article" date="2019" name="Int. J. Syst. Evol. Microbiol.">
        <title>The Global Catalogue of Microorganisms (GCM) 10K type strain sequencing project: providing services to taxonomists for standard genome sequencing and annotation.</title>
        <authorList>
            <consortium name="The Broad Institute Genomics Platform"/>
            <consortium name="The Broad Institute Genome Sequencing Center for Infectious Disease"/>
            <person name="Wu L."/>
            <person name="Ma J."/>
        </authorList>
    </citation>
    <scope>NUCLEOTIDE SEQUENCE [LARGE SCALE GENOMIC DNA]</scope>
    <source>
        <strain evidence="2 3">JCM 9650</strain>
    </source>
</reference>
<dbReference type="Proteomes" id="UP001501423">
    <property type="component" value="Unassembled WGS sequence"/>
</dbReference>
<evidence type="ECO:0000256" key="1">
    <source>
        <dbReference type="SAM" id="Phobius"/>
    </source>
</evidence>
<comment type="caution">
    <text evidence="2">The sequence shown here is derived from an EMBL/GenBank/DDBJ whole genome shotgun (WGS) entry which is preliminary data.</text>
</comment>
<protein>
    <submittedName>
        <fullName evidence="2">Uncharacterized protein</fullName>
    </submittedName>
</protein>
<sequence>MVEHAHMEGAEHGPATKRGLVGMLLQGGAGLAAAALLARSPEAAIPISTAAAATQEGGNAFAASVLRAVGNGAMAAAVCVVQFAVLLLCFRGVRICWNLVRGRRSEPRPV</sequence>
<accession>A0ABN3WK98</accession>
<keyword evidence="1" id="KW-0812">Transmembrane</keyword>
<gene>
    <name evidence="2" type="ORF">GCM10010478_17050</name>
</gene>
<keyword evidence="3" id="KW-1185">Reference proteome</keyword>
<evidence type="ECO:0000313" key="3">
    <source>
        <dbReference type="Proteomes" id="UP001501423"/>
    </source>
</evidence>
<feature type="transmembrane region" description="Helical" evidence="1">
    <location>
        <begin position="73"/>
        <end position="93"/>
    </location>
</feature>
<name>A0ABN3WK98_9ACTN</name>
<dbReference type="RefSeq" id="WP_244789846.1">
    <property type="nucleotide sequence ID" value="NZ_BAAAVA010000013.1"/>
</dbReference>
<organism evidence="2 3">
    <name type="scientific">Streptomyces erythrogriseus</name>
    <dbReference type="NCBI Taxonomy" id="284027"/>
    <lineage>
        <taxon>Bacteria</taxon>
        <taxon>Bacillati</taxon>
        <taxon>Actinomycetota</taxon>
        <taxon>Actinomycetes</taxon>
        <taxon>Kitasatosporales</taxon>
        <taxon>Streptomycetaceae</taxon>
        <taxon>Streptomyces</taxon>
        <taxon>Streptomyces griseoincarnatus group</taxon>
    </lineage>
</organism>